<keyword evidence="2" id="KW-0789">Thiol protease inhibitor</keyword>
<dbReference type="InParanoid" id="L0HJ69"/>
<dbReference type="SUPFAM" id="SSF141066">
    <property type="entry name" value="ICP-like"/>
    <property type="match status" value="1"/>
</dbReference>
<dbReference type="Gene3D" id="2.60.40.2020">
    <property type="match status" value="1"/>
</dbReference>
<dbReference type="GO" id="GO:0004869">
    <property type="term" value="F:cysteine-type endopeptidase inhibitor activity"/>
    <property type="evidence" value="ECO:0007669"/>
    <property type="project" value="UniProtKB-KW"/>
</dbReference>
<keyword evidence="4" id="KW-0472">Membrane</keyword>
<dbReference type="InterPro" id="IPR036331">
    <property type="entry name" value="Chagasin-like_sf"/>
</dbReference>
<accession>L0HJ69</accession>
<evidence type="ECO:0008006" key="7">
    <source>
        <dbReference type="Google" id="ProtNLM"/>
    </source>
</evidence>
<evidence type="ECO:0000256" key="2">
    <source>
        <dbReference type="ARBA" id="ARBA00022704"/>
    </source>
</evidence>
<dbReference type="Proteomes" id="UP000010824">
    <property type="component" value="Chromosome"/>
</dbReference>
<reference evidence="5 6" key="2">
    <citation type="journal article" date="2014" name="Genome Announc.">
        <title>Complete Genome Sequence of Methanoregula formicica SMSPT, a Mesophilic Hydrogenotrophic Methanogen Isolated from a Methanogenic Upflow Anaerobic Sludge Blanket Reactor.</title>
        <authorList>
            <person name="Yamamoto K."/>
            <person name="Tamaki H."/>
            <person name="Cadillo-Quiroz H."/>
            <person name="Imachi H."/>
            <person name="Kyrpides N."/>
            <person name="Woyke T."/>
            <person name="Goodwin L."/>
            <person name="Zinder S.H."/>
            <person name="Kamagata Y."/>
            <person name="Liu W.T."/>
        </authorList>
    </citation>
    <scope>NUCLEOTIDE SEQUENCE [LARGE SCALE GENOMIC DNA]</scope>
    <source>
        <strain evidence="6">DSM 22288 / NBRC 105244 / SMSP</strain>
    </source>
</reference>
<name>L0HJ69_METFS</name>
<evidence type="ECO:0000256" key="1">
    <source>
        <dbReference type="ARBA" id="ARBA00022690"/>
    </source>
</evidence>
<protein>
    <recommendedName>
        <fullName evidence="7">Chagasin family peptidase inhibitor I42</fullName>
    </recommendedName>
</protein>
<organism evidence="5 6">
    <name type="scientific">Methanoregula formicica (strain DSM 22288 / NBRC 105244 / SMSP)</name>
    <dbReference type="NCBI Taxonomy" id="593750"/>
    <lineage>
        <taxon>Archaea</taxon>
        <taxon>Methanobacteriati</taxon>
        <taxon>Methanobacteriota</taxon>
        <taxon>Stenosarchaea group</taxon>
        <taxon>Methanomicrobia</taxon>
        <taxon>Methanomicrobiales</taxon>
        <taxon>Methanoregulaceae</taxon>
        <taxon>Methanoregula</taxon>
    </lineage>
</organism>
<keyword evidence="4" id="KW-1133">Transmembrane helix</keyword>
<feature type="region of interest" description="Disordered" evidence="3">
    <location>
        <begin position="54"/>
        <end position="90"/>
    </location>
</feature>
<dbReference type="KEGG" id="mfo:Metfor_2349"/>
<reference evidence="6" key="1">
    <citation type="submission" date="2011-12" db="EMBL/GenBank/DDBJ databases">
        <title>Complete sequence of Methanoregula formicicum SMSP.</title>
        <authorList>
            <person name="Lucas S."/>
            <person name="Han J."/>
            <person name="Lapidus A."/>
            <person name="Cheng J.-F."/>
            <person name="Goodwin L."/>
            <person name="Pitluck S."/>
            <person name="Peters L."/>
            <person name="Ovchinnikova G."/>
            <person name="Teshima H."/>
            <person name="Detter J.C."/>
            <person name="Han C."/>
            <person name="Tapia R."/>
            <person name="Land M."/>
            <person name="Hauser L."/>
            <person name="Kyrpides N."/>
            <person name="Ivanova N."/>
            <person name="Pagani I."/>
            <person name="Imachi H."/>
            <person name="Tamaki H."/>
            <person name="Sekiguchi Y."/>
            <person name="Kamagata Y."/>
            <person name="Cadillo-Quiroz H."/>
            <person name="Zinder S."/>
            <person name="Liu W.-T."/>
            <person name="Woyke T."/>
        </authorList>
    </citation>
    <scope>NUCLEOTIDE SEQUENCE [LARGE SCALE GENOMIC DNA]</scope>
    <source>
        <strain evidence="6">DSM 22288 / NBRC 105244 / SMSP</strain>
    </source>
</reference>
<evidence type="ECO:0000256" key="3">
    <source>
        <dbReference type="SAM" id="MobiDB-lite"/>
    </source>
</evidence>
<dbReference type="eggNOG" id="arCOG03544">
    <property type="taxonomic scope" value="Archaea"/>
</dbReference>
<dbReference type="EMBL" id="CP003167">
    <property type="protein sequence ID" value="AGB03353.1"/>
    <property type="molecule type" value="Genomic_DNA"/>
</dbReference>
<keyword evidence="6" id="KW-1185">Reference proteome</keyword>
<evidence type="ECO:0000256" key="4">
    <source>
        <dbReference type="SAM" id="Phobius"/>
    </source>
</evidence>
<proteinExistence type="predicted"/>
<feature type="compositionally biased region" description="Polar residues" evidence="3">
    <location>
        <begin position="68"/>
        <end position="78"/>
    </location>
</feature>
<evidence type="ECO:0000313" key="6">
    <source>
        <dbReference type="Proteomes" id="UP000010824"/>
    </source>
</evidence>
<evidence type="ECO:0000313" key="5">
    <source>
        <dbReference type="EMBL" id="AGB03353.1"/>
    </source>
</evidence>
<gene>
    <name evidence="5" type="ordered locus">Metfor_2349</name>
</gene>
<keyword evidence="1" id="KW-0646">Protease inhibitor</keyword>
<dbReference type="HOGENOM" id="CLU_1269921_0_0_2"/>
<feature type="transmembrane region" description="Helical" evidence="4">
    <location>
        <begin position="6"/>
        <end position="24"/>
    </location>
</feature>
<sequence length="217" mass="23188" precursor="true">MYWLLGVTVIVIVVIISIVILPGIHDGSVSNLYLIPVGTFSSFHDASVPGDLAATGNSSRSIRENKTNIESWNQTQTGPGPGESPASQCNPLFTDSRVPVPADISVAIRDTVPGIRYSLGENDSGKTIILGKGDIVEINLRWIPGLGFHWVIPVSGCGLELVNAGTFSDGGDFWNNTGHYRVRYRAVSPGTSIIDGKFILSHEGKGDLGFNLTVIVK</sequence>
<keyword evidence="4" id="KW-0812">Transmembrane</keyword>
<dbReference type="AlphaFoldDB" id="L0HJ69"/>
<dbReference type="STRING" id="593750.Metfor_2349"/>